<dbReference type="Proteomes" id="UP000799118">
    <property type="component" value="Unassembled WGS sequence"/>
</dbReference>
<dbReference type="EMBL" id="ML769386">
    <property type="protein sequence ID" value="KAE9410151.1"/>
    <property type="molecule type" value="Genomic_DNA"/>
</dbReference>
<organism evidence="2 3">
    <name type="scientific">Gymnopus androsaceus JB14</name>
    <dbReference type="NCBI Taxonomy" id="1447944"/>
    <lineage>
        <taxon>Eukaryota</taxon>
        <taxon>Fungi</taxon>
        <taxon>Dikarya</taxon>
        <taxon>Basidiomycota</taxon>
        <taxon>Agaricomycotina</taxon>
        <taxon>Agaricomycetes</taxon>
        <taxon>Agaricomycetidae</taxon>
        <taxon>Agaricales</taxon>
        <taxon>Marasmiineae</taxon>
        <taxon>Omphalotaceae</taxon>
        <taxon>Gymnopus</taxon>
    </lineage>
</organism>
<evidence type="ECO:0000313" key="2">
    <source>
        <dbReference type="EMBL" id="KAE9410151.1"/>
    </source>
</evidence>
<feature type="region of interest" description="Disordered" evidence="1">
    <location>
        <begin position="78"/>
        <end position="97"/>
    </location>
</feature>
<sequence length="141" mass="14875">MSATAARLHLLTQIAASLQQPSPNGEHSSNTKIRNRSGNSQTAKLLNHLSALLGPPSMVAVTIGPLLHDHINSVVFRSPPHASASSPSTSLQMQSTAPPKLSYAKVAQKAAEVAEIAQKGPHLIKEVTNSLTNTTMMAGRR</sequence>
<protein>
    <submittedName>
        <fullName evidence="2">Uncharacterized protein</fullName>
    </submittedName>
</protein>
<evidence type="ECO:0000313" key="3">
    <source>
        <dbReference type="Proteomes" id="UP000799118"/>
    </source>
</evidence>
<gene>
    <name evidence="2" type="ORF">BT96DRAFT_1012388</name>
</gene>
<proteinExistence type="predicted"/>
<accession>A0A6A4IHM9</accession>
<feature type="region of interest" description="Disordered" evidence="1">
    <location>
        <begin position="16"/>
        <end position="40"/>
    </location>
</feature>
<evidence type="ECO:0000256" key="1">
    <source>
        <dbReference type="SAM" id="MobiDB-lite"/>
    </source>
</evidence>
<reference evidence="2" key="1">
    <citation type="journal article" date="2019" name="Environ. Microbiol.">
        <title>Fungal ecological strategies reflected in gene transcription - a case study of two litter decomposers.</title>
        <authorList>
            <person name="Barbi F."/>
            <person name="Kohler A."/>
            <person name="Barry K."/>
            <person name="Baskaran P."/>
            <person name="Daum C."/>
            <person name="Fauchery L."/>
            <person name="Ihrmark K."/>
            <person name="Kuo A."/>
            <person name="LaButti K."/>
            <person name="Lipzen A."/>
            <person name="Morin E."/>
            <person name="Grigoriev I.V."/>
            <person name="Henrissat B."/>
            <person name="Lindahl B."/>
            <person name="Martin F."/>
        </authorList>
    </citation>
    <scope>NUCLEOTIDE SEQUENCE</scope>
    <source>
        <strain evidence="2">JB14</strain>
    </source>
</reference>
<keyword evidence="3" id="KW-1185">Reference proteome</keyword>
<dbReference type="AlphaFoldDB" id="A0A6A4IHM9"/>
<name>A0A6A4IHM9_9AGAR</name>
<feature type="compositionally biased region" description="Low complexity" evidence="1">
    <location>
        <begin position="78"/>
        <end position="90"/>
    </location>
</feature>